<dbReference type="PROSITE" id="PS50404">
    <property type="entry name" value="GST_NTER"/>
    <property type="match status" value="1"/>
</dbReference>
<comment type="similarity">
    <text evidence="1">Belongs to the GST superfamily.</text>
</comment>
<dbReference type="Gene3D" id="3.40.30.10">
    <property type="entry name" value="Glutaredoxin"/>
    <property type="match status" value="1"/>
</dbReference>
<keyword evidence="4" id="KW-0808">Transferase</keyword>
<reference evidence="4 5" key="1">
    <citation type="submission" date="2018-11" db="EMBL/GenBank/DDBJ databases">
        <title>Genome sequence and assembly of Colletotrichum spinosum.</title>
        <authorList>
            <person name="Gan P."/>
            <person name="Shirasu K."/>
        </authorList>
    </citation>
    <scope>NUCLEOTIDE SEQUENCE [LARGE SCALE GENOMIC DNA]</scope>
    <source>
        <strain evidence="4 5">CBS 515.97</strain>
    </source>
</reference>
<dbReference type="InterPro" id="IPR036282">
    <property type="entry name" value="Glutathione-S-Trfase_C_sf"/>
</dbReference>
<keyword evidence="5" id="KW-1185">Reference proteome</keyword>
<dbReference type="InterPro" id="IPR004046">
    <property type="entry name" value="GST_C"/>
</dbReference>
<comment type="caution">
    <text evidence="4">The sequence shown here is derived from an EMBL/GenBank/DDBJ whole genome shotgun (WGS) entry which is preliminary data.</text>
</comment>
<dbReference type="SUPFAM" id="SSF47616">
    <property type="entry name" value="GST C-terminal domain-like"/>
    <property type="match status" value="1"/>
</dbReference>
<feature type="domain" description="GST N-terminal" evidence="2">
    <location>
        <begin position="5"/>
        <end position="86"/>
    </location>
</feature>
<protein>
    <submittedName>
        <fullName evidence="4">Glutathione S-transferase-like protein gedE</fullName>
    </submittedName>
</protein>
<evidence type="ECO:0000313" key="4">
    <source>
        <dbReference type="EMBL" id="TDZ37702.1"/>
    </source>
</evidence>
<dbReference type="AlphaFoldDB" id="A0A4R8QFW1"/>
<evidence type="ECO:0000259" key="3">
    <source>
        <dbReference type="PROSITE" id="PS50405"/>
    </source>
</evidence>
<dbReference type="PANTHER" id="PTHR44051">
    <property type="entry name" value="GLUTATHIONE S-TRANSFERASE-RELATED"/>
    <property type="match status" value="1"/>
</dbReference>
<dbReference type="Gene3D" id="1.20.1050.10">
    <property type="match status" value="1"/>
</dbReference>
<dbReference type="SFLD" id="SFLDS00019">
    <property type="entry name" value="Glutathione_Transferase_(cytos"/>
    <property type="match status" value="1"/>
</dbReference>
<dbReference type="SUPFAM" id="SSF52833">
    <property type="entry name" value="Thioredoxin-like"/>
    <property type="match status" value="1"/>
</dbReference>
<dbReference type="Pfam" id="PF02798">
    <property type="entry name" value="GST_N"/>
    <property type="match status" value="1"/>
</dbReference>
<dbReference type="PROSITE" id="PS50405">
    <property type="entry name" value="GST_CTER"/>
    <property type="match status" value="1"/>
</dbReference>
<evidence type="ECO:0000256" key="1">
    <source>
        <dbReference type="ARBA" id="ARBA00007409"/>
    </source>
</evidence>
<dbReference type="GO" id="GO:0016740">
    <property type="term" value="F:transferase activity"/>
    <property type="evidence" value="ECO:0007669"/>
    <property type="project" value="UniProtKB-KW"/>
</dbReference>
<dbReference type="PANTHER" id="PTHR44051:SF3">
    <property type="entry name" value="TRANSCRIPTIONAL REGULATOR URE2"/>
    <property type="match status" value="1"/>
</dbReference>
<name>A0A4R8QFW1_9PEZI</name>
<gene>
    <name evidence="4" type="primary">gedE</name>
    <name evidence="4" type="ORF">C8035_v007660</name>
</gene>
<dbReference type="EMBL" id="QAPG01000021">
    <property type="protein sequence ID" value="TDZ37702.1"/>
    <property type="molecule type" value="Genomic_DNA"/>
</dbReference>
<dbReference type="Pfam" id="PF14497">
    <property type="entry name" value="GST_C_3"/>
    <property type="match status" value="1"/>
</dbReference>
<dbReference type="InterPro" id="IPR040079">
    <property type="entry name" value="Glutathione_S-Trfase"/>
</dbReference>
<feature type="domain" description="GST C-terminal" evidence="3">
    <location>
        <begin position="92"/>
        <end position="223"/>
    </location>
</feature>
<proteinExistence type="inferred from homology"/>
<evidence type="ECO:0000259" key="2">
    <source>
        <dbReference type="PROSITE" id="PS50404"/>
    </source>
</evidence>
<evidence type="ECO:0000313" key="5">
    <source>
        <dbReference type="Proteomes" id="UP000295083"/>
    </source>
</evidence>
<dbReference type="SFLD" id="SFLDG00358">
    <property type="entry name" value="Main_(cytGST)"/>
    <property type="match status" value="1"/>
</dbReference>
<organism evidence="4 5">
    <name type="scientific">Colletotrichum spinosum</name>
    <dbReference type="NCBI Taxonomy" id="1347390"/>
    <lineage>
        <taxon>Eukaryota</taxon>
        <taxon>Fungi</taxon>
        <taxon>Dikarya</taxon>
        <taxon>Ascomycota</taxon>
        <taxon>Pezizomycotina</taxon>
        <taxon>Sordariomycetes</taxon>
        <taxon>Hypocreomycetidae</taxon>
        <taxon>Glomerellales</taxon>
        <taxon>Glomerellaceae</taxon>
        <taxon>Colletotrichum</taxon>
        <taxon>Colletotrichum orbiculare species complex</taxon>
    </lineage>
</organism>
<dbReference type="Proteomes" id="UP000295083">
    <property type="component" value="Unassembled WGS sequence"/>
</dbReference>
<dbReference type="CDD" id="cd03048">
    <property type="entry name" value="GST_N_Ure2p_like"/>
    <property type="match status" value="1"/>
</dbReference>
<sequence>MSSIKPLVLYGHGYTPNPLKVVMILEELELPYDMVNIEMSKVKEEPYISVNPNGRLPALRDPNTDITLWESGAIIEYLVERYDTEHKISYSSLTEKFHLKQFLFFQVSGQGPYFGQLGFFKFFHPESIPSVNRRYEEQTVRVLSVLDKVLENKQFLVGDKATYADISFMPYDYLARLMLGSDWNDKYDVDAQYPNYVAWAERVKARPVVARGLNATKEKKAEEDRAKSAAQ</sequence>
<accession>A0A4R8QFW1</accession>
<dbReference type="InterPro" id="IPR036249">
    <property type="entry name" value="Thioredoxin-like_sf"/>
</dbReference>
<dbReference type="InterPro" id="IPR010987">
    <property type="entry name" value="Glutathione-S-Trfase_C-like"/>
</dbReference>
<dbReference type="InterPro" id="IPR004045">
    <property type="entry name" value="Glutathione_S-Trfase_N"/>
</dbReference>
<dbReference type="SFLD" id="SFLDG01151">
    <property type="entry name" value="Main.2:_Nu-like"/>
    <property type="match status" value="1"/>
</dbReference>